<dbReference type="STRING" id="338966.Ppro_1898"/>
<dbReference type="HOGENOM" id="CLU_2539574_0_0_7"/>
<dbReference type="KEGG" id="ppd:Ppro_1898"/>
<keyword evidence="2" id="KW-1185">Reference proteome</keyword>
<gene>
    <name evidence="1" type="ordered locus">Ppro_1898</name>
</gene>
<evidence type="ECO:0000313" key="1">
    <source>
        <dbReference type="EMBL" id="ABK99508.1"/>
    </source>
</evidence>
<accession>A1AQ88</accession>
<name>A1AQ88_PELPD</name>
<reference evidence="1 2" key="1">
    <citation type="submission" date="2006-10" db="EMBL/GenBank/DDBJ databases">
        <title>Complete sequence of chromosome of Pelobacter propionicus DSM 2379.</title>
        <authorList>
            <consortium name="US DOE Joint Genome Institute"/>
            <person name="Copeland A."/>
            <person name="Lucas S."/>
            <person name="Lapidus A."/>
            <person name="Barry K."/>
            <person name="Detter J.C."/>
            <person name="Glavina del Rio T."/>
            <person name="Hammon N."/>
            <person name="Israni S."/>
            <person name="Dalin E."/>
            <person name="Tice H."/>
            <person name="Pitluck S."/>
            <person name="Saunders E."/>
            <person name="Brettin T."/>
            <person name="Bruce D."/>
            <person name="Han C."/>
            <person name="Tapia R."/>
            <person name="Schmutz J."/>
            <person name="Larimer F."/>
            <person name="Land M."/>
            <person name="Hauser L."/>
            <person name="Kyrpides N."/>
            <person name="Kim E."/>
            <person name="Lovley D."/>
            <person name="Richardson P."/>
        </authorList>
    </citation>
    <scope>NUCLEOTIDE SEQUENCE [LARGE SCALE GENOMIC DNA]</scope>
    <source>
        <strain evidence="2">DSM 2379 / NBRC 103807 / OttBd1</strain>
    </source>
</reference>
<dbReference type="Proteomes" id="UP000006732">
    <property type="component" value="Chromosome"/>
</dbReference>
<protein>
    <submittedName>
        <fullName evidence="1">Uncharacterized protein</fullName>
    </submittedName>
</protein>
<sequence length="83" mass="9024">MVYPHCSLTALNTSDLSVLLPTQDLLITVSIGHKVPLVTQYLKDCAVSNESVSVFTDVAGIRGTCQFLTDITSRSHQHGPIRL</sequence>
<dbReference type="EMBL" id="CP000482">
    <property type="protein sequence ID" value="ABK99508.1"/>
    <property type="molecule type" value="Genomic_DNA"/>
</dbReference>
<organism evidence="1 2">
    <name type="scientific">Pelobacter propionicus (strain DSM 2379 / NBRC 103807 / OttBd1)</name>
    <dbReference type="NCBI Taxonomy" id="338966"/>
    <lineage>
        <taxon>Bacteria</taxon>
        <taxon>Pseudomonadati</taxon>
        <taxon>Thermodesulfobacteriota</taxon>
        <taxon>Desulfuromonadia</taxon>
        <taxon>Desulfuromonadales</taxon>
        <taxon>Desulfuromonadaceae</taxon>
        <taxon>Pelobacter</taxon>
    </lineage>
</organism>
<dbReference type="AlphaFoldDB" id="A1AQ88"/>
<evidence type="ECO:0000313" key="2">
    <source>
        <dbReference type="Proteomes" id="UP000006732"/>
    </source>
</evidence>
<proteinExistence type="predicted"/>